<organism evidence="1">
    <name type="scientific">Mycobacterium xenopi 4042</name>
    <dbReference type="NCBI Taxonomy" id="1299334"/>
    <lineage>
        <taxon>Bacteria</taxon>
        <taxon>Bacillati</taxon>
        <taxon>Actinomycetota</taxon>
        <taxon>Actinomycetes</taxon>
        <taxon>Mycobacteriales</taxon>
        <taxon>Mycobacteriaceae</taxon>
        <taxon>Mycobacterium</taxon>
    </lineage>
</organism>
<accession>X7YMQ4</accession>
<comment type="caution">
    <text evidence="1">The sequence shown here is derived from an EMBL/GenBank/DDBJ whole genome shotgun (WGS) entry which is preliminary data.</text>
</comment>
<sequence>MRRLGRRWRARCLCSTAVAPGAPWCVGDYVAGPAVVGYWRRRG</sequence>
<dbReference type="AlphaFoldDB" id="X7YMQ4"/>
<gene>
    <name evidence="1" type="ORF">I553_9111</name>
</gene>
<proteinExistence type="predicted"/>
<reference evidence="1" key="1">
    <citation type="submission" date="2014-01" db="EMBL/GenBank/DDBJ databases">
        <authorList>
            <person name="Brown-Elliot B."/>
            <person name="Wallace R."/>
            <person name="Lenaerts A."/>
            <person name="Ordway D."/>
            <person name="DeGroote M.A."/>
            <person name="Parker T."/>
            <person name="Sizemore C."/>
            <person name="Tallon L.J."/>
            <person name="Sadzewicz L.K."/>
            <person name="Sengamalay N."/>
            <person name="Fraser C.M."/>
            <person name="Hine E."/>
            <person name="Shefchek K.A."/>
            <person name="Das S.P."/>
            <person name="Tettelin H."/>
        </authorList>
    </citation>
    <scope>NUCLEOTIDE SEQUENCE [LARGE SCALE GENOMIC DNA]</scope>
    <source>
        <strain evidence="1">4042</strain>
    </source>
</reference>
<dbReference type="EMBL" id="JAOB01000092">
    <property type="protein sequence ID" value="EUA07768.1"/>
    <property type="molecule type" value="Genomic_DNA"/>
</dbReference>
<evidence type="ECO:0000313" key="1">
    <source>
        <dbReference type="EMBL" id="EUA07768.1"/>
    </source>
</evidence>
<protein>
    <submittedName>
        <fullName evidence="1">Uncharacterized protein</fullName>
    </submittedName>
</protein>
<name>X7YMQ4_MYCXE</name>